<sequence>MLLTHLMLHTRAHSSLETTLLQYTVMSEPVDPRLRHGTVRTLVQDEAAKVKSGNEADSTGGIQKSTDIATAKPSDVETSGFVTTPEISRSNSVDWIRGNG</sequence>
<dbReference type="EMBL" id="CM026421">
    <property type="protein sequence ID" value="KAG0589946.1"/>
    <property type="molecule type" value="Genomic_DNA"/>
</dbReference>
<name>A0A8T0J4D4_CERPU</name>
<feature type="compositionally biased region" description="Polar residues" evidence="1">
    <location>
        <begin position="55"/>
        <end position="68"/>
    </location>
</feature>
<reference evidence="2" key="1">
    <citation type="submission" date="2020-06" db="EMBL/GenBank/DDBJ databases">
        <title>WGS assembly of Ceratodon purpureus strain R40.</title>
        <authorList>
            <person name="Carey S.B."/>
            <person name="Jenkins J."/>
            <person name="Shu S."/>
            <person name="Lovell J.T."/>
            <person name="Sreedasyam A."/>
            <person name="Maumus F."/>
            <person name="Tiley G.P."/>
            <person name="Fernandez-Pozo N."/>
            <person name="Barry K."/>
            <person name="Chen C."/>
            <person name="Wang M."/>
            <person name="Lipzen A."/>
            <person name="Daum C."/>
            <person name="Saski C.A."/>
            <person name="Payton A.C."/>
            <person name="Mcbreen J.C."/>
            <person name="Conrad R.E."/>
            <person name="Kollar L.M."/>
            <person name="Olsson S."/>
            <person name="Huttunen S."/>
            <person name="Landis J.B."/>
            <person name="Wickett N.J."/>
            <person name="Johnson M.G."/>
            <person name="Rensing S.A."/>
            <person name="Grimwood J."/>
            <person name="Schmutz J."/>
            <person name="Mcdaniel S.F."/>
        </authorList>
    </citation>
    <scope>NUCLEOTIDE SEQUENCE</scope>
    <source>
        <strain evidence="2">R40</strain>
    </source>
</reference>
<keyword evidence="3" id="KW-1185">Reference proteome</keyword>
<evidence type="ECO:0000313" key="3">
    <source>
        <dbReference type="Proteomes" id="UP000822688"/>
    </source>
</evidence>
<accession>A0A8T0J4D4</accession>
<evidence type="ECO:0000256" key="1">
    <source>
        <dbReference type="SAM" id="MobiDB-lite"/>
    </source>
</evidence>
<evidence type="ECO:0000313" key="2">
    <source>
        <dbReference type="EMBL" id="KAG0589946.1"/>
    </source>
</evidence>
<dbReference type="AlphaFoldDB" id="A0A8T0J4D4"/>
<comment type="caution">
    <text evidence="2">The sequence shown here is derived from an EMBL/GenBank/DDBJ whole genome shotgun (WGS) entry which is preliminary data.</text>
</comment>
<organism evidence="2 3">
    <name type="scientific">Ceratodon purpureus</name>
    <name type="common">Fire moss</name>
    <name type="synonym">Dicranum purpureum</name>
    <dbReference type="NCBI Taxonomy" id="3225"/>
    <lineage>
        <taxon>Eukaryota</taxon>
        <taxon>Viridiplantae</taxon>
        <taxon>Streptophyta</taxon>
        <taxon>Embryophyta</taxon>
        <taxon>Bryophyta</taxon>
        <taxon>Bryophytina</taxon>
        <taxon>Bryopsida</taxon>
        <taxon>Dicranidae</taxon>
        <taxon>Pseudoditrichales</taxon>
        <taxon>Ditrichaceae</taxon>
        <taxon>Ceratodon</taxon>
    </lineage>
</organism>
<protein>
    <submittedName>
        <fullName evidence="2">Uncharacterized protein</fullName>
    </submittedName>
</protein>
<dbReference type="Proteomes" id="UP000822688">
    <property type="component" value="Chromosome 1"/>
</dbReference>
<proteinExistence type="predicted"/>
<gene>
    <name evidence="2" type="ORF">KC19_1G058700</name>
</gene>
<feature type="region of interest" description="Disordered" evidence="1">
    <location>
        <begin position="50"/>
        <end position="81"/>
    </location>
</feature>